<keyword evidence="5 10" id="KW-0133">Cell shape</keyword>
<gene>
    <name evidence="10" type="primary">murG</name>
    <name evidence="13" type="ORF">NC99_46740</name>
</gene>
<feature type="binding site" evidence="10">
    <location>
        <begin position="13"/>
        <end position="15"/>
    </location>
    <ligand>
        <name>UDP-N-acetyl-alpha-D-glucosamine</name>
        <dbReference type="ChEBI" id="CHEBI:57705"/>
    </ligand>
</feature>
<dbReference type="GO" id="GO:0051991">
    <property type="term" value="F:UDP-N-acetyl-D-glucosamine:N-acetylmuramoyl-L-alanyl-D-glutamyl-meso-2,6-diaminopimelyl-D-alanyl-D-alanine-diphosphoundecaprenol 4-beta-N-acetylglucosaminlytransferase activity"/>
    <property type="evidence" value="ECO:0007669"/>
    <property type="project" value="RHEA"/>
</dbReference>
<dbReference type="OrthoDB" id="9808936at2"/>
<dbReference type="GO" id="GO:0005975">
    <property type="term" value="P:carbohydrate metabolic process"/>
    <property type="evidence" value="ECO:0007669"/>
    <property type="project" value="InterPro"/>
</dbReference>
<evidence type="ECO:0000256" key="9">
    <source>
        <dbReference type="ARBA" id="ARBA00023316"/>
    </source>
</evidence>
<dbReference type="EC" id="2.4.1.227" evidence="10"/>
<feature type="binding site" evidence="10">
    <location>
        <position position="168"/>
    </location>
    <ligand>
        <name>UDP-N-acetyl-alpha-D-glucosamine</name>
        <dbReference type="ChEBI" id="CHEBI:57705"/>
    </ligand>
</feature>
<evidence type="ECO:0000256" key="7">
    <source>
        <dbReference type="ARBA" id="ARBA00023136"/>
    </source>
</evidence>
<dbReference type="EMBL" id="LGIA01000225">
    <property type="protein sequence ID" value="KOH42507.1"/>
    <property type="molecule type" value="Genomic_DNA"/>
</dbReference>
<dbReference type="Pfam" id="PF04101">
    <property type="entry name" value="Glyco_tran_28_C"/>
    <property type="match status" value="1"/>
</dbReference>
<keyword evidence="9 10" id="KW-0961">Cell wall biogenesis/degradation</keyword>
<keyword evidence="7 10" id="KW-0472">Membrane</keyword>
<evidence type="ECO:0000256" key="10">
    <source>
        <dbReference type="HAMAP-Rule" id="MF_00033"/>
    </source>
</evidence>
<dbReference type="Proteomes" id="UP000036958">
    <property type="component" value="Unassembled WGS sequence"/>
</dbReference>
<reference evidence="14" key="1">
    <citation type="submission" date="2015-07" db="EMBL/GenBank/DDBJ databases">
        <title>Genome sequencing of Sunxiuqinia dokdonensis strain SK.</title>
        <authorList>
            <person name="Ahn S."/>
            <person name="Kim B.-C."/>
        </authorList>
    </citation>
    <scope>NUCLEOTIDE SEQUENCE [LARGE SCALE GENOMIC DNA]</scope>
    <source>
        <strain evidence="14">SK</strain>
    </source>
</reference>
<evidence type="ECO:0000313" key="14">
    <source>
        <dbReference type="Proteomes" id="UP000036958"/>
    </source>
</evidence>
<dbReference type="GO" id="GO:0071555">
    <property type="term" value="P:cell wall organization"/>
    <property type="evidence" value="ECO:0007669"/>
    <property type="project" value="UniProtKB-KW"/>
</dbReference>
<comment type="caution">
    <text evidence="13">The sequence shown here is derived from an EMBL/GenBank/DDBJ whole genome shotgun (WGS) entry which is preliminary data.</text>
</comment>
<dbReference type="CDD" id="cd03785">
    <property type="entry name" value="GT28_MurG"/>
    <property type="match status" value="1"/>
</dbReference>
<keyword evidence="3 10" id="KW-0328">Glycosyltransferase</keyword>
<protein>
    <recommendedName>
        <fullName evidence="10">UDP-N-acetylglucosamine--N-acetylmuramyl-(pentapeptide) pyrophosphoryl-undecaprenol N-acetylglucosamine transferase</fullName>
        <ecNumber evidence="10">2.4.1.227</ecNumber>
    </recommendedName>
    <alternativeName>
        <fullName evidence="10">Undecaprenyl-PP-MurNAc-pentapeptide-UDPGlcNAc GlcNAc transferase</fullName>
    </alternativeName>
</protein>
<comment type="caution">
    <text evidence="10">Lacks conserved residue(s) required for the propagation of feature annotation.</text>
</comment>
<evidence type="ECO:0000256" key="2">
    <source>
        <dbReference type="ARBA" id="ARBA00022618"/>
    </source>
</evidence>
<dbReference type="InterPro" id="IPR004276">
    <property type="entry name" value="GlycoTrans_28_N"/>
</dbReference>
<name>A0A0L8V2P3_9BACT</name>
<dbReference type="InterPro" id="IPR006009">
    <property type="entry name" value="GlcNAc_MurG"/>
</dbReference>
<keyword evidence="2 10" id="KW-0132">Cell division</keyword>
<feature type="binding site" evidence="10">
    <location>
        <position position="127"/>
    </location>
    <ligand>
        <name>UDP-N-acetyl-alpha-D-glucosamine</name>
        <dbReference type="ChEBI" id="CHEBI:57705"/>
    </ligand>
</feature>
<comment type="subcellular location">
    <subcellularLocation>
        <location evidence="10">Cell membrane</location>
        <topology evidence="10">Peripheral membrane protein</topology>
        <orientation evidence="10">Cytoplasmic side</orientation>
    </subcellularLocation>
</comment>
<evidence type="ECO:0000256" key="5">
    <source>
        <dbReference type="ARBA" id="ARBA00022960"/>
    </source>
</evidence>
<dbReference type="GO" id="GO:0008360">
    <property type="term" value="P:regulation of cell shape"/>
    <property type="evidence" value="ECO:0007669"/>
    <property type="project" value="UniProtKB-KW"/>
</dbReference>
<dbReference type="UniPathway" id="UPA00219"/>
<dbReference type="PATRIC" id="fig|1409788.3.peg.4781"/>
<dbReference type="STRING" id="1409788.NC99_46740"/>
<comment type="similarity">
    <text evidence="10">Belongs to the glycosyltransferase 28 family. MurG subfamily.</text>
</comment>
<evidence type="ECO:0000313" key="13">
    <source>
        <dbReference type="EMBL" id="KOH42507.1"/>
    </source>
</evidence>
<feature type="domain" description="Glycosyl transferase family 28 C-terminal" evidence="12">
    <location>
        <begin position="192"/>
        <end position="352"/>
    </location>
</feature>
<sequence length="366" mass="40561">MKKLKVIISGGGTGGHIFPALAIANELKAQVPEVDILFVGAKGKMEMERVPMAGYPIVGLPVIGLPRKLSFKLFSFFWSLNKSMIEARKIIRSFRPDVVVGVGGFASGPVLKAASRKGIPTILQEQNSYAGKTNKWLSKRVKKICVAYPNMERYFPKWRIVLTGNPFRQNLLNEVDKKEAYKFYELEEGKPVILLMGGSLGARTLNESILSNLDLLDQSNVQIIWQSGSYYHKAILERFNGKLRKNIHLIEFLSRMDLAYAAADLVISRAGASTISEICLLGKASILVPSPNVAEDHQTKNAMALVEIEAAIMVKDGMAVKELFPTALDLIKDEERMKKLSENSLKMAKPNATSDIVKVILNEVNK</sequence>
<keyword evidence="1 10" id="KW-1003">Cell membrane</keyword>
<feature type="domain" description="Glycosyltransferase family 28 N-terminal" evidence="11">
    <location>
        <begin position="6"/>
        <end position="145"/>
    </location>
</feature>
<evidence type="ECO:0000256" key="4">
    <source>
        <dbReference type="ARBA" id="ARBA00022679"/>
    </source>
</evidence>
<accession>A0A0L8V2P3</accession>
<proteinExistence type="inferred from homology"/>
<dbReference type="GO" id="GO:0051301">
    <property type="term" value="P:cell division"/>
    <property type="evidence" value="ECO:0007669"/>
    <property type="project" value="UniProtKB-KW"/>
</dbReference>
<evidence type="ECO:0000256" key="1">
    <source>
        <dbReference type="ARBA" id="ARBA00022475"/>
    </source>
</evidence>
<evidence type="ECO:0000259" key="11">
    <source>
        <dbReference type="Pfam" id="PF03033"/>
    </source>
</evidence>
<feature type="binding site" evidence="10">
    <location>
        <position position="298"/>
    </location>
    <ligand>
        <name>UDP-N-acetyl-alpha-D-glucosamine</name>
        <dbReference type="ChEBI" id="CHEBI:57705"/>
    </ligand>
</feature>
<keyword evidence="14" id="KW-1185">Reference proteome</keyword>
<dbReference type="RefSeq" id="WP_053189069.1">
    <property type="nucleotide sequence ID" value="NZ_LGIA01000225.1"/>
</dbReference>
<organism evidence="13 14">
    <name type="scientific">Sunxiuqinia dokdonensis</name>
    <dbReference type="NCBI Taxonomy" id="1409788"/>
    <lineage>
        <taxon>Bacteria</taxon>
        <taxon>Pseudomonadati</taxon>
        <taxon>Bacteroidota</taxon>
        <taxon>Bacteroidia</taxon>
        <taxon>Marinilabiliales</taxon>
        <taxon>Prolixibacteraceae</taxon>
        <taxon>Sunxiuqinia</taxon>
    </lineage>
</organism>
<dbReference type="NCBIfam" id="TIGR01133">
    <property type="entry name" value="murG"/>
    <property type="match status" value="1"/>
</dbReference>
<keyword evidence="8 10" id="KW-0131">Cell cycle</keyword>
<keyword evidence="4 10" id="KW-0808">Transferase</keyword>
<dbReference type="GO" id="GO:0050511">
    <property type="term" value="F:undecaprenyldiphospho-muramoylpentapeptide beta-N-acetylglucosaminyltransferase activity"/>
    <property type="evidence" value="ECO:0007669"/>
    <property type="project" value="UniProtKB-UniRule"/>
</dbReference>
<dbReference type="Pfam" id="PF03033">
    <property type="entry name" value="Glyco_transf_28"/>
    <property type="match status" value="1"/>
</dbReference>
<dbReference type="AlphaFoldDB" id="A0A0L8V2P3"/>
<comment type="pathway">
    <text evidence="10">Cell wall biogenesis; peptidoglycan biosynthesis.</text>
</comment>
<keyword evidence="6 10" id="KW-0573">Peptidoglycan synthesis</keyword>
<dbReference type="PANTHER" id="PTHR21015:SF22">
    <property type="entry name" value="GLYCOSYLTRANSFERASE"/>
    <property type="match status" value="1"/>
</dbReference>
<evidence type="ECO:0000256" key="8">
    <source>
        <dbReference type="ARBA" id="ARBA00023306"/>
    </source>
</evidence>
<comment type="catalytic activity">
    <reaction evidence="10">
        <text>di-trans,octa-cis-undecaprenyl diphospho-N-acetyl-alpha-D-muramoyl-L-alanyl-D-glutamyl-meso-2,6-diaminopimeloyl-D-alanyl-D-alanine + UDP-N-acetyl-alpha-D-glucosamine = di-trans,octa-cis-undecaprenyl diphospho-[N-acetyl-alpha-D-glucosaminyl-(1-&gt;4)]-N-acetyl-alpha-D-muramoyl-L-alanyl-D-glutamyl-meso-2,6-diaminopimeloyl-D-alanyl-D-alanine + UDP + H(+)</text>
        <dbReference type="Rhea" id="RHEA:31227"/>
        <dbReference type="ChEBI" id="CHEBI:15378"/>
        <dbReference type="ChEBI" id="CHEBI:57705"/>
        <dbReference type="ChEBI" id="CHEBI:58223"/>
        <dbReference type="ChEBI" id="CHEBI:61387"/>
        <dbReference type="ChEBI" id="CHEBI:61388"/>
        <dbReference type="EC" id="2.4.1.227"/>
    </reaction>
</comment>
<dbReference type="GO" id="GO:0009252">
    <property type="term" value="P:peptidoglycan biosynthetic process"/>
    <property type="evidence" value="ECO:0007669"/>
    <property type="project" value="UniProtKB-UniRule"/>
</dbReference>
<dbReference type="HAMAP" id="MF_00033">
    <property type="entry name" value="MurG"/>
    <property type="match status" value="1"/>
</dbReference>
<evidence type="ECO:0000256" key="3">
    <source>
        <dbReference type="ARBA" id="ARBA00022676"/>
    </source>
</evidence>
<dbReference type="GO" id="GO:0005886">
    <property type="term" value="C:plasma membrane"/>
    <property type="evidence" value="ECO:0007669"/>
    <property type="project" value="UniProtKB-SubCell"/>
</dbReference>
<dbReference type="Gene3D" id="3.40.50.2000">
    <property type="entry name" value="Glycogen Phosphorylase B"/>
    <property type="match status" value="2"/>
</dbReference>
<comment type="function">
    <text evidence="10">Cell wall formation. Catalyzes the transfer of a GlcNAc subunit on undecaprenyl-pyrophosphoryl-MurNAc-pentapeptide (lipid intermediate I) to form undecaprenyl-pyrophosphoryl-MurNAc-(pentapeptide)GlcNAc (lipid intermediate II).</text>
</comment>
<evidence type="ECO:0000256" key="6">
    <source>
        <dbReference type="ARBA" id="ARBA00022984"/>
    </source>
</evidence>
<evidence type="ECO:0000259" key="12">
    <source>
        <dbReference type="Pfam" id="PF04101"/>
    </source>
</evidence>
<dbReference type="InterPro" id="IPR007235">
    <property type="entry name" value="Glyco_trans_28_C"/>
</dbReference>
<feature type="binding site" evidence="10">
    <location>
        <position position="199"/>
    </location>
    <ligand>
        <name>UDP-N-acetyl-alpha-D-glucosamine</name>
        <dbReference type="ChEBI" id="CHEBI:57705"/>
    </ligand>
</feature>
<dbReference type="PANTHER" id="PTHR21015">
    <property type="entry name" value="UDP-N-ACETYLGLUCOSAMINE--N-ACETYLMURAMYL-(PENTAPEPTIDE) PYROPHOSPHORYL-UNDECAPRENOL N-ACETYLGLUCOSAMINE TRANSFERASE 1"/>
    <property type="match status" value="1"/>
</dbReference>
<dbReference type="SUPFAM" id="SSF53756">
    <property type="entry name" value="UDP-Glycosyltransferase/glycogen phosphorylase"/>
    <property type="match status" value="1"/>
</dbReference>